<evidence type="ECO:0000313" key="2">
    <source>
        <dbReference type="Proteomes" id="UP001140502"/>
    </source>
</evidence>
<organism evidence="1 2">
    <name type="scientific">Fusarium piperis</name>
    <dbReference type="NCBI Taxonomy" id="1435070"/>
    <lineage>
        <taxon>Eukaryota</taxon>
        <taxon>Fungi</taxon>
        <taxon>Dikarya</taxon>
        <taxon>Ascomycota</taxon>
        <taxon>Pezizomycotina</taxon>
        <taxon>Sordariomycetes</taxon>
        <taxon>Hypocreomycetidae</taxon>
        <taxon>Hypocreales</taxon>
        <taxon>Nectriaceae</taxon>
        <taxon>Fusarium</taxon>
        <taxon>Fusarium solani species complex</taxon>
    </lineage>
</organism>
<sequence length="277" mass="31368">MSFEAKMHLTVELARSLKQLRQRSFSMLGNIYYADVWNQVDYMPSLGLDAGIDGTFVVGRMVSTRFFRDKRLLLRPDRGPFTTASELATSETTLLARRIRQLSPPSPATGYYCEADEMLAADGAEVLETVDRLVEVMPRVYPATDDSEDTKVLLVGVVDWESVSVVPAWETEAGVPHFLQGIPVQEPLPVGSLPPEEEEAMVEIRKDWDLVLLRRKYTEIVGPMYSPTLGADARIDLKRGLFRSLNNFEDRWASARYWLKQQFGTSAWDLSRSNQRG</sequence>
<name>A0A9W8T8V2_9HYPO</name>
<proteinExistence type="predicted"/>
<protein>
    <submittedName>
        <fullName evidence="1">Uncharacterized protein</fullName>
    </submittedName>
</protein>
<evidence type="ECO:0000313" key="1">
    <source>
        <dbReference type="EMBL" id="KAJ4308042.1"/>
    </source>
</evidence>
<accession>A0A9W8T8V2</accession>
<comment type="caution">
    <text evidence="1">The sequence shown here is derived from an EMBL/GenBank/DDBJ whole genome shotgun (WGS) entry which is preliminary data.</text>
</comment>
<keyword evidence="2" id="KW-1185">Reference proteome</keyword>
<dbReference type="Proteomes" id="UP001140502">
    <property type="component" value="Unassembled WGS sequence"/>
</dbReference>
<gene>
    <name evidence="1" type="ORF">N0V84_012331</name>
</gene>
<reference evidence="1" key="1">
    <citation type="submission" date="2022-10" db="EMBL/GenBank/DDBJ databases">
        <title>Tapping the CABI collections for fungal endophytes: first genome assemblies for Collariella, Neodidymelliopsis, Ascochyta clinopodiicola, Didymella pomorum, Didymosphaeria variabile, Neocosmospora piperis and Neocucurbitaria cava.</title>
        <authorList>
            <person name="Hill R."/>
        </authorList>
    </citation>
    <scope>NUCLEOTIDE SEQUENCE</scope>
    <source>
        <strain evidence="1">IMI 366586</strain>
    </source>
</reference>
<dbReference type="AlphaFoldDB" id="A0A9W8T8V2"/>
<dbReference type="OrthoDB" id="2831558at2759"/>
<dbReference type="EMBL" id="JAPEUR010000584">
    <property type="protein sequence ID" value="KAJ4308042.1"/>
    <property type="molecule type" value="Genomic_DNA"/>
</dbReference>